<gene>
    <name evidence="1" type="ORF">GTP41_03215</name>
</gene>
<dbReference type="InterPro" id="IPR047746">
    <property type="entry name" value="Dae2/Tae2-like"/>
</dbReference>
<comment type="caution">
    <text evidence="1">The sequence shown here is derived from an EMBL/GenBank/DDBJ whole genome shotgun (WGS) entry which is preliminary data.</text>
</comment>
<proteinExistence type="predicted"/>
<evidence type="ECO:0000313" key="1">
    <source>
        <dbReference type="EMBL" id="MYN01101.1"/>
    </source>
</evidence>
<reference evidence="1 2" key="1">
    <citation type="submission" date="2019-12" db="EMBL/GenBank/DDBJ databases">
        <title>Novel species isolated from a subtropical stream in China.</title>
        <authorList>
            <person name="Lu H."/>
        </authorList>
    </citation>
    <scope>NUCLEOTIDE SEQUENCE [LARGE SCALE GENOMIC DNA]</scope>
    <source>
        <strain evidence="1 2">DS3</strain>
    </source>
</reference>
<dbReference type="AlphaFoldDB" id="A0A6N9HC12"/>
<organism evidence="1 2">
    <name type="scientific">Pseudoduganella guangdongensis</name>
    <dbReference type="NCBI Taxonomy" id="2692179"/>
    <lineage>
        <taxon>Bacteria</taxon>
        <taxon>Pseudomonadati</taxon>
        <taxon>Pseudomonadota</taxon>
        <taxon>Betaproteobacteria</taxon>
        <taxon>Burkholderiales</taxon>
        <taxon>Oxalobacteraceae</taxon>
        <taxon>Telluria group</taxon>
        <taxon>Pseudoduganella</taxon>
    </lineage>
</organism>
<dbReference type="Proteomes" id="UP000448575">
    <property type="component" value="Unassembled WGS sequence"/>
</dbReference>
<accession>A0A6N9HC12</accession>
<protein>
    <submittedName>
        <fullName evidence="1">BPSL0067 family protein</fullName>
    </submittedName>
</protein>
<sequence length="119" mass="12386">MECGHQLAEGITSAWRKGDQVMGNKSLSPGTAIATFVNGRYPNRPHGNHAAFYLGQDAGGIYVVDQGVAGGWRPYIAAPLYLHSVAISDGPPERLGQLKGTICTGLTLKGSGCNAVTAC</sequence>
<evidence type="ECO:0000313" key="2">
    <source>
        <dbReference type="Proteomes" id="UP000448575"/>
    </source>
</evidence>
<dbReference type="NCBIfam" id="NF033857">
    <property type="entry name" value="BPSL0067_fam"/>
    <property type="match status" value="1"/>
</dbReference>
<keyword evidence="2" id="KW-1185">Reference proteome</keyword>
<dbReference type="EMBL" id="WWCJ01000002">
    <property type="protein sequence ID" value="MYN01101.1"/>
    <property type="molecule type" value="Genomic_DNA"/>
</dbReference>
<name>A0A6N9HC12_9BURK</name>